<reference evidence="1" key="1">
    <citation type="submission" date="2021-01" db="EMBL/GenBank/DDBJ databases">
        <title>Genome public.</title>
        <authorList>
            <person name="Liu C."/>
            <person name="Sun Q."/>
        </authorList>
    </citation>
    <scope>NUCLEOTIDE SEQUENCE</scope>
    <source>
        <strain evidence="1">M6</strain>
    </source>
</reference>
<evidence type="ECO:0000313" key="1">
    <source>
        <dbReference type="EMBL" id="MBK6090125.1"/>
    </source>
</evidence>
<accession>A0A934WUF6</accession>
<dbReference type="GO" id="GO:0032259">
    <property type="term" value="P:methylation"/>
    <property type="evidence" value="ECO:0007669"/>
    <property type="project" value="UniProtKB-KW"/>
</dbReference>
<dbReference type="Proteomes" id="UP000633365">
    <property type="component" value="Unassembled WGS sequence"/>
</dbReference>
<keyword evidence="1" id="KW-0969">Cilium</keyword>
<dbReference type="EC" id="2.1.1.-" evidence="1"/>
<dbReference type="EMBL" id="JAEQMG010000180">
    <property type="protein sequence ID" value="MBK6090125.1"/>
    <property type="molecule type" value="Genomic_DNA"/>
</dbReference>
<dbReference type="AlphaFoldDB" id="A0A934WUF6"/>
<comment type="caution">
    <text evidence="1">The sequence shown here is derived from an EMBL/GenBank/DDBJ whole genome shotgun (WGS) entry which is preliminary data.</text>
</comment>
<proteinExistence type="predicted"/>
<evidence type="ECO:0000313" key="2">
    <source>
        <dbReference type="Proteomes" id="UP000633365"/>
    </source>
</evidence>
<dbReference type="GO" id="GO:0008168">
    <property type="term" value="F:methyltransferase activity"/>
    <property type="evidence" value="ECO:0007669"/>
    <property type="project" value="UniProtKB-KW"/>
</dbReference>
<protein>
    <submittedName>
        <fullName evidence="1">Flagellin lysine-N-methylase</fullName>
        <ecNumber evidence="1">2.1.1.-</ecNumber>
    </submittedName>
</protein>
<organism evidence="1 2">
    <name type="scientific">Ruminococcus difficilis</name>
    <dbReference type="NCBI Taxonomy" id="2763069"/>
    <lineage>
        <taxon>Bacteria</taxon>
        <taxon>Bacillati</taxon>
        <taxon>Bacillota</taxon>
        <taxon>Clostridia</taxon>
        <taxon>Eubacteriales</taxon>
        <taxon>Oscillospiraceae</taxon>
        <taxon>Ruminococcus</taxon>
    </lineage>
</organism>
<gene>
    <name evidence="1" type="primary">fliB</name>
    <name evidence="1" type="ORF">JKK62_15995</name>
</gene>
<keyword evidence="1" id="KW-0808">Transferase</keyword>
<dbReference type="RefSeq" id="WP_201428804.1">
    <property type="nucleotide sequence ID" value="NZ_JAEQMG010000180.1"/>
</dbReference>
<keyword evidence="2" id="KW-1185">Reference proteome</keyword>
<keyword evidence="1" id="KW-0489">Methyltransferase</keyword>
<keyword evidence="1" id="KW-0282">Flagellum</keyword>
<keyword evidence="1" id="KW-0966">Cell projection</keyword>
<dbReference type="NCBIfam" id="NF038110">
    <property type="entry name" value="Lys_methyl_FliB"/>
    <property type="match status" value="1"/>
</dbReference>
<name>A0A934WUF6_9FIRM</name>
<sequence length="304" mass="34786">MKHYYPTYYREFRCIAAACPDSCCQGWDVVIDSETENFYNSVQGEFGEKLREAIYTDPDGDRVFHLAEEKKCPFWGDDHLCDIFRELGEEHLCDTCAQFPRITMDYTTFTEHTLALACPEAARLILTTDNAYEDFVGVDCADCEEYDVDVMRFLLTVRERAAMLLTQPIPLAERFEKLRTLAAEAQRELTGEVVTPGSLSSELFEELEYIEESNREKIIQAAKTEPALLHNEAELTRLGLYWLYRYLLGAIDSYDITAPIRFLIDSVGIVGNMAQKSGDIIAAAQTYSKEIEQSYENTDMLIRN</sequence>